<keyword evidence="1" id="KW-0812">Transmembrane</keyword>
<keyword evidence="1" id="KW-1133">Transmembrane helix</keyword>
<accession>A0A553WAQ7</accession>
<dbReference type="InterPro" id="IPR029044">
    <property type="entry name" value="Nucleotide-diphossugar_trans"/>
</dbReference>
<dbReference type="SUPFAM" id="SSF53448">
    <property type="entry name" value="Nucleotide-diphospho-sugar transferases"/>
    <property type="match status" value="1"/>
</dbReference>
<organism evidence="2 3">
    <name type="scientific">Sphingorhabdus contaminans</name>
    <dbReference type="NCBI Taxonomy" id="1343899"/>
    <lineage>
        <taxon>Bacteria</taxon>
        <taxon>Pseudomonadati</taxon>
        <taxon>Pseudomonadota</taxon>
        <taxon>Alphaproteobacteria</taxon>
        <taxon>Sphingomonadales</taxon>
        <taxon>Sphingomonadaceae</taxon>
        <taxon>Sphingorhabdus</taxon>
    </lineage>
</organism>
<name>A0A553WAQ7_9SPHN</name>
<proteinExistence type="predicted"/>
<evidence type="ECO:0000313" key="3">
    <source>
        <dbReference type="Proteomes" id="UP000320160"/>
    </source>
</evidence>
<evidence type="ECO:0000313" key="2">
    <source>
        <dbReference type="EMBL" id="TSB01777.1"/>
    </source>
</evidence>
<evidence type="ECO:0000256" key="1">
    <source>
        <dbReference type="SAM" id="Phobius"/>
    </source>
</evidence>
<dbReference type="Proteomes" id="UP000320160">
    <property type="component" value="Unassembled WGS sequence"/>
</dbReference>
<feature type="transmembrane region" description="Helical" evidence="1">
    <location>
        <begin position="39"/>
        <end position="60"/>
    </location>
</feature>
<sequence>MTVAAYWSALSRRIAAWQHGRAVRSILDTPPIIPRDDGVILFSMIGTAVLLPYLVAVKSLHAQLQRGRIMLLDDGTLTAADKAHLAHHCGNPQILTFGDIATAPCPKGNCWERLLAILDLRRDHYVIQLDSDTVTLGPVEEIVAAIDANRSFTLGGGVEDAQHGFMTIPQMINTIYPDGPIYPHIQSVIEASLRDVPGASDLKYIRGCAGFAGFARSANGRTMVERFAQDAGRAVGPRFNEWGSEQAASNFVIANDPEPIQLPYDRYTNHWEEELPPHPAFIHYIGTYRYDRGSYVASTRRAIALLHAAKAE</sequence>
<dbReference type="OrthoDB" id="8561892at2"/>
<dbReference type="RefSeq" id="WP_143776997.1">
    <property type="nucleotide sequence ID" value="NZ_VKKU01000002.1"/>
</dbReference>
<keyword evidence="1" id="KW-0472">Membrane</keyword>
<dbReference type="EMBL" id="VKKU01000002">
    <property type="protein sequence ID" value="TSB01777.1"/>
    <property type="molecule type" value="Genomic_DNA"/>
</dbReference>
<reference evidence="2 3" key="1">
    <citation type="submission" date="2019-07" db="EMBL/GenBank/DDBJ databases">
        <authorList>
            <person name="Park M."/>
        </authorList>
    </citation>
    <scope>NUCLEOTIDE SEQUENCE [LARGE SCALE GENOMIC DNA]</scope>
    <source>
        <strain evidence="2 3">KCTC32445</strain>
    </source>
</reference>
<dbReference type="AlphaFoldDB" id="A0A553WAQ7"/>
<keyword evidence="3" id="KW-1185">Reference proteome</keyword>
<comment type="caution">
    <text evidence="2">The sequence shown here is derived from an EMBL/GenBank/DDBJ whole genome shotgun (WGS) entry which is preliminary data.</text>
</comment>
<gene>
    <name evidence="2" type="ORF">FOM92_11435</name>
</gene>
<protein>
    <submittedName>
        <fullName evidence="2">Uncharacterized protein</fullName>
    </submittedName>
</protein>